<dbReference type="EMBL" id="FNNO01000009">
    <property type="protein sequence ID" value="SDX11169.1"/>
    <property type="molecule type" value="Genomic_DNA"/>
</dbReference>
<gene>
    <name evidence="1" type="ORF">SAMN05444410_10972</name>
</gene>
<sequence>MYDSLNSSTSKKTNIDTFLFQKGFGGCNFYNGFLTKATDSLLQRTFLNKSNLLEKYVTVNKSGDSYNDTTYLYFMKDFNDVDFSFCKELDKAKNMRLYKSRFIFNKTFSNKYPFPLPARELWYSIRRVMIKDKMQLIALINSKKQL</sequence>
<name>A0A8X8LBS9_9BACT</name>
<evidence type="ECO:0000313" key="2">
    <source>
        <dbReference type="Proteomes" id="UP000198711"/>
    </source>
</evidence>
<reference evidence="1 2" key="1">
    <citation type="submission" date="2016-10" db="EMBL/GenBank/DDBJ databases">
        <authorList>
            <person name="Varghese N."/>
            <person name="Submissions S."/>
        </authorList>
    </citation>
    <scope>NUCLEOTIDE SEQUENCE [LARGE SCALE GENOMIC DNA]</scope>
    <source>
        <strain evidence="1 2">DSM 25353</strain>
    </source>
</reference>
<keyword evidence="2" id="KW-1185">Reference proteome</keyword>
<comment type="caution">
    <text evidence="1">The sequence shown here is derived from an EMBL/GenBank/DDBJ whole genome shotgun (WGS) entry which is preliminary data.</text>
</comment>
<evidence type="ECO:0000313" key="1">
    <source>
        <dbReference type="EMBL" id="SDX11169.1"/>
    </source>
</evidence>
<dbReference type="AlphaFoldDB" id="A0A8X8LBS9"/>
<proteinExistence type="predicted"/>
<accession>A0A8X8LBS9</accession>
<dbReference type="Proteomes" id="UP000198711">
    <property type="component" value="Unassembled WGS sequence"/>
</dbReference>
<organism evidence="1 2">
    <name type="scientific">Hydrobacter penzbergensis</name>
    <dbReference type="NCBI Taxonomy" id="1235997"/>
    <lineage>
        <taxon>Bacteria</taxon>
        <taxon>Pseudomonadati</taxon>
        <taxon>Bacteroidota</taxon>
        <taxon>Chitinophagia</taxon>
        <taxon>Chitinophagales</taxon>
        <taxon>Chitinophagaceae</taxon>
        <taxon>Hydrobacter</taxon>
    </lineage>
</organism>
<protein>
    <submittedName>
        <fullName evidence="1">Uncharacterized protein</fullName>
    </submittedName>
</protein>